<keyword evidence="1" id="KW-0812">Transmembrane</keyword>
<protein>
    <submittedName>
        <fullName evidence="2">Uncharacterized protein</fullName>
    </submittedName>
</protein>
<feature type="transmembrane region" description="Helical" evidence="1">
    <location>
        <begin position="20"/>
        <end position="41"/>
    </location>
</feature>
<dbReference type="EMBL" id="CAJJDO010000027">
    <property type="protein sequence ID" value="CAD8155813.1"/>
    <property type="molecule type" value="Genomic_DNA"/>
</dbReference>
<evidence type="ECO:0000313" key="3">
    <source>
        <dbReference type="Proteomes" id="UP000689195"/>
    </source>
</evidence>
<organism evidence="2 3">
    <name type="scientific">Paramecium pentaurelia</name>
    <dbReference type="NCBI Taxonomy" id="43138"/>
    <lineage>
        <taxon>Eukaryota</taxon>
        <taxon>Sar</taxon>
        <taxon>Alveolata</taxon>
        <taxon>Ciliophora</taxon>
        <taxon>Intramacronucleata</taxon>
        <taxon>Oligohymenophorea</taxon>
        <taxon>Peniculida</taxon>
        <taxon>Parameciidae</taxon>
        <taxon>Paramecium</taxon>
    </lineage>
</organism>
<sequence>MVLKQLDYKGLDQDLKIKIPFFIILAIINLFYFFLLLNELLKSNWVELKVEFDKVRYKINGSFNYETFIIQKSFRKQCLKKESNLDSILEDEEIFVQLFQTIY</sequence>
<evidence type="ECO:0000313" key="2">
    <source>
        <dbReference type="EMBL" id="CAD8155813.1"/>
    </source>
</evidence>
<keyword evidence="1" id="KW-0472">Membrane</keyword>
<reference evidence="2" key="1">
    <citation type="submission" date="2021-01" db="EMBL/GenBank/DDBJ databases">
        <authorList>
            <consortium name="Genoscope - CEA"/>
            <person name="William W."/>
        </authorList>
    </citation>
    <scope>NUCLEOTIDE SEQUENCE</scope>
</reference>
<name>A0A8S1TUS0_9CILI</name>
<dbReference type="Proteomes" id="UP000689195">
    <property type="component" value="Unassembled WGS sequence"/>
</dbReference>
<keyword evidence="3" id="KW-1185">Reference proteome</keyword>
<accession>A0A8S1TUS0</accession>
<comment type="caution">
    <text evidence="2">The sequence shown here is derived from an EMBL/GenBank/DDBJ whole genome shotgun (WGS) entry which is preliminary data.</text>
</comment>
<proteinExistence type="predicted"/>
<evidence type="ECO:0000256" key="1">
    <source>
        <dbReference type="SAM" id="Phobius"/>
    </source>
</evidence>
<keyword evidence="1" id="KW-1133">Transmembrane helix</keyword>
<dbReference type="AlphaFoldDB" id="A0A8S1TUS0"/>
<gene>
    <name evidence="2" type="ORF">PPENT_87.1.T0270306</name>
</gene>